<name>A0ABT9Z007_9BACI</name>
<proteinExistence type="predicted"/>
<dbReference type="PANTHER" id="PTHR42756:SF1">
    <property type="entry name" value="TRANSCRIPTIONAL REPRESSOR OF EMRAB OPERON"/>
    <property type="match status" value="1"/>
</dbReference>
<evidence type="ECO:0000313" key="6">
    <source>
        <dbReference type="Proteomes" id="UP001232245"/>
    </source>
</evidence>
<feature type="domain" description="HTH marR-type" evidence="4">
    <location>
        <begin position="1"/>
        <end position="141"/>
    </location>
</feature>
<dbReference type="Proteomes" id="UP001232245">
    <property type="component" value="Unassembled WGS sequence"/>
</dbReference>
<dbReference type="PRINTS" id="PR00598">
    <property type="entry name" value="HTHMARR"/>
</dbReference>
<dbReference type="Pfam" id="PF01047">
    <property type="entry name" value="MarR"/>
    <property type="match status" value="1"/>
</dbReference>
<dbReference type="InterPro" id="IPR000835">
    <property type="entry name" value="HTH_MarR-typ"/>
</dbReference>
<dbReference type="SUPFAM" id="SSF46785">
    <property type="entry name" value="Winged helix' DNA-binding domain"/>
    <property type="match status" value="1"/>
</dbReference>
<dbReference type="GO" id="GO:0003677">
    <property type="term" value="F:DNA binding"/>
    <property type="evidence" value="ECO:0007669"/>
    <property type="project" value="UniProtKB-KW"/>
</dbReference>
<dbReference type="InterPro" id="IPR036388">
    <property type="entry name" value="WH-like_DNA-bd_sf"/>
</dbReference>
<evidence type="ECO:0000256" key="1">
    <source>
        <dbReference type="ARBA" id="ARBA00023015"/>
    </source>
</evidence>
<gene>
    <name evidence="5" type="ORF">J2S02_001924</name>
</gene>
<dbReference type="PANTHER" id="PTHR42756">
    <property type="entry name" value="TRANSCRIPTIONAL REGULATOR, MARR"/>
    <property type="match status" value="1"/>
</dbReference>
<evidence type="ECO:0000259" key="4">
    <source>
        <dbReference type="PROSITE" id="PS50995"/>
    </source>
</evidence>
<dbReference type="SMART" id="SM00347">
    <property type="entry name" value="HTH_MARR"/>
    <property type="match status" value="1"/>
</dbReference>
<protein>
    <submittedName>
        <fullName evidence="5">DNA-binding MarR family transcriptional regulator</fullName>
    </submittedName>
</protein>
<dbReference type="InterPro" id="IPR036390">
    <property type="entry name" value="WH_DNA-bd_sf"/>
</dbReference>
<dbReference type="PROSITE" id="PS50995">
    <property type="entry name" value="HTH_MARR_2"/>
    <property type="match status" value="1"/>
</dbReference>
<reference evidence="5 6" key="1">
    <citation type="submission" date="2023-07" db="EMBL/GenBank/DDBJ databases">
        <title>Genomic Encyclopedia of Type Strains, Phase IV (KMG-IV): sequencing the most valuable type-strain genomes for metagenomic binning, comparative biology and taxonomic classification.</title>
        <authorList>
            <person name="Goeker M."/>
        </authorList>
    </citation>
    <scope>NUCLEOTIDE SEQUENCE [LARGE SCALE GENOMIC DNA]</scope>
    <source>
        <strain evidence="5 6">DSM 17723</strain>
    </source>
</reference>
<dbReference type="Gene3D" id="1.10.10.10">
    <property type="entry name" value="Winged helix-like DNA-binding domain superfamily/Winged helix DNA-binding domain"/>
    <property type="match status" value="1"/>
</dbReference>
<evidence type="ECO:0000313" key="5">
    <source>
        <dbReference type="EMBL" id="MDQ0225580.1"/>
    </source>
</evidence>
<keyword evidence="1" id="KW-0805">Transcription regulation</keyword>
<dbReference type="EMBL" id="JAUSTZ010000003">
    <property type="protein sequence ID" value="MDQ0225580.1"/>
    <property type="molecule type" value="Genomic_DNA"/>
</dbReference>
<keyword evidence="2 5" id="KW-0238">DNA-binding</keyword>
<evidence type="ECO:0000256" key="2">
    <source>
        <dbReference type="ARBA" id="ARBA00023125"/>
    </source>
</evidence>
<sequence length="153" mass="18053">MDEKLIEELINRYINVSFSVTKSGENLIKGIIGDFITYDQQYTLRYIYLHKRCTSTELAEVFQVKKSAITAIINRLTEKELIKRTRDESDRRVIYLTLTDKGIEYYSKAEKNIQNLVKTFITSFDEQEIVSFIETYEKLNNILTNIKDCQLEE</sequence>
<dbReference type="RefSeq" id="WP_095303183.1">
    <property type="nucleotide sequence ID" value="NZ_JAUSTZ010000003.1"/>
</dbReference>
<comment type="caution">
    <text evidence="5">The sequence shown here is derived from an EMBL/GenBank/DDBJ whole genome shotgun (WGS) entry which is preliminary data.</text>
</comment>
<evidence type="ECO:0000256" key="3">
    <source>
        <dbReference type="ARBA" id="ARBA00023163"/>
    </source>
</evidence>
<keyword evidence="6" id="KW-1185">Reference proteome</keyword>
<keyword evidence="3" id="KW-0804">Transcription</keyword>
<accession>A0ABT9Z007</accession>
<organism evidence="5 6">
    <name type="scientific">Metabacillus niabensis</name>
    <dbReference type="NCBI Taxonomy" id="324854"/>
    <lineage>
        <taxon>Bacteria</taxon>
        <taxon>Bacillati</taxon>
        <taxon>Bacillota</taxon>
        <taxon>Bacilli</taxon>
        <taxon>Bacillales</taxon>
        <taxon>Bacillaceae</taxon>
        <taxon>Metabacillus</taxon>
    </lineage>
</organism>